<dbReference type="InterPro" id="IPR036259">
    <property type="entry name" value="MFS_trans_sf"/>
</dbReference>
<dbReference type="KEGG" id="afs:AFR_15920"/>
<dbReference type="STRING" id="1246995.AFR_15920"/>
<dbReference type="PANTHER" id="PTHR23518">
    <property type="entry name" value="C-METHYLTRANSFERASE"/>
    <property type="match status" value="1"/>
</dbReference>
<evidence type="ECO:0000256" key="1">
    <source>
        <dbReference type="ARBA" id="ARBA00004651"/>
    </source>
</evidence>
<feature type="transmembrane region" description="Helical" evidence="5">
    <location>
        <begin position="185"/>
        <end position="206"/>
    </location>
</feature>
<dbReference type="PATRIC" id="fig|1246995.3.peg.3232"/>
<evidence type="ECO:0000256" key="3">
    <source>
        <dbReference type="ARBA" id="ARBA00022989"/>
    </source>
</evidence>
<accession>U5W0K4</accession>
<evidence type="ECO:0000256" key="4">
    <source>
        <dbReference type="ARBA" id="ARBA00023136"/>
    </source>
</evidence>
<evidence type="ECO:0000313" key="8">
    <source>
        <dbReference type="Proteomes" id="UP000017746"/>
    </source>
</evidence>
<dbReference type="PANTHER" id="PTHR23518:SF2">
    <property type="entry name" value="MAJOR FACILITATOR SUPERFAMILY TRANSPORTER"/>
    <property type="match status" value="1"/>
</dbReference>
<feature type="transmembrane region" description="Helical" evidence="5">
    <location>
        <begin position="355"/>
        <end position="380"/>
    </location>
</feature>
<keyword evidence="4 5" id="KW-0472">Membrane</keyword>
<keyword evidence="3 5" id="KW-1133">Transmembrane helix</keyword>
<protein>
    <submittedName>
        <fullName evidence="7">Putative MFS-type transporter</fullName>
    </submittedName>
</protein>
<dbReference type="GO" id="GO:0022857">
    <property type="term" value="F:transmembrane transporter activity"/>
    <property type="evidence" value="ECO:0007669"/>
    <property type="project" value="InterPro"/>
</dbReference>
<reference evidence="7 8" key="1">
    <citation type="journal article" date="2014" name="J. Biotechnol.">
        <title>Complete genome sequence of the actinobacterium Actinoplanes friuliensis HAG 010964, producer of the lipopeptide antibiotic friulimycin.</title>
        <authorList>
            <person name="Ruckert C."/>
            <person name="Szczepanowski R."/>
            <person name="Albersmeier A."/>
            <person name="Goesmann A."/>
            <person name="Fischer N."/>
            <person name="Steinkamper A."/>
            <person name="Puhler A."/>
            <person name="Biener R."/>
            <person name="Schwartz D."/>
            <person name="Kalinowski J."/>
        </authorList>
    </citation>
    <scope>NUCLEOTIDE SEQUENCE [LARGE SCALE GENOMIC DNA]</scope>
    <source>
        <strain evidence="7 8">DSM 7358</strain>
    </source>
</reference>
<dbReference type="Proteomes" id="UP000017746">
    <property type="component" value="Chromosome"/>
</dbReference>
<feature type="domain" description="Major facilitator superfamily (MFS) profile" evidence="6">
    <location>
        <begin position="27"/>
        <end position="410"/>
    </location>
</feature>
<feature type="transmembrane region" description="Helical" evidence="5">
    <location>
        <begin position="104"/>
        <end position="125"/>
    </location>
</feature>
<dbReference type="PROSITE" id="PS50850">
    <property type="entry name" value="MFS"/>
    <property type="match status" value="1"/>
</dbReference>
<feature type="transmembrane region" description="Helical" evidence="5">
    <location>
        <begin position="265"/>
        <end position="284"/>
    </location>
</feature>
<dbReference type="AlphaFoldDB" id="U5W0K4"/>
<evidence type="ECO:0000256" key="5">
    <source>
        <dbReference type="SAM" id="Phobius"/>
    </source>
</evidence>
<feature type="transmembrane region" description="Helical" evidence="5">
    <location>
        <begin position="49"/>
        <end position="67"/>
    </location>
</feature>
<feature type="transmembrane region" description="Helical" evidence="5">
    <location>
        <begin position="386"/>
        <end position="405"/>
    </location>
</feature>
<feature type="transmembrane region" description="Helical" evidence="5">
    <location>
        <begin position="296"/>
        <end position="316"/>
    </location>
</feature>
<dbReference type="eggNOG" id="COG0477">
    <property type="taxonomic scope" value="Bacteria"/>
</dbReference>
<dbReference type="Pfam" id="PF07690">
    <property type="entry name" value="MFS_1"/>
    <property type="match status" value="2"/>
</dbReference>
<dbReference type="GO" id="GO:0005886">
    <property type="term" value="C:plasma membrane"/>
    <property type="evidence" value="ECO:0007669"/>
    <property type="project" value="UniProtKB-SubCell"/>
</dbReference>
<organism evidence="7 8">
    <name type="scientific">Actinoplanes friuliensis DSM 7358</name>
    <dbReference type="NCBI Taxonomy" id="1246995"/>
    <lineage>
        <taxon>Bacteria</taxon>
        <taxon>Bacillati</taxon>
        <taxon>Actinomycetota</taxon>
        <taxon>Actinomycetes</taxon>
        <taxon>Micromonosporales</taxon>
        <taxon>Micromonosporaceae</taxon>
        <taxon>Actinoplanes</taxon>
    </lineage>
</organism>
<proteinExistence type="predicted"/>
<dbReference type="InterPro" id="IPR020846">
    <property type="entry name" value="MFS_dom"/>
</dbReference>
<keyword evidence="2 5" id="KW-0812">Transmembrane</keyword>
<dbReference type="HOGENOM" id="CLU_040020_1_0_11"/>
<dbReference type="CDD" id="cd17370">
    <property type="entry name" value="MFS_MJ1317_like"/>
    <property type="match status" value="1"/>
</dbReference>
<dbReference type="OrthoDB" id="9803985at2"/>
<sequence length="415" mass="42492">MYVSLRDRPGADAAPGAGRTVRRVSSTVVLLGIVSLLTDVSSEMVASVLPLYLTAAVGLSPVAYGFLDGTYQGVSAFVRIAGGYAGDRGGHPKWVAVLGYGASALSRIAMLPAAGFAAITGVVTADRLGKGLRTAPRDALIAEASDPATLGRSFGVHRALDTCGAALGPLVAFALLASVPGSYDSIFVVSFAFALAGLAVLVLFVPNLRTAAGAARVGLRRALREVGGRKLRRPLLAAGVLGLLTVGDGFIYLSLQNRDDFAAGYFPLLYVGTNVAYLALAVPMGRLADRVGRGRVLVAGHGALFACYLMAALPAGGIGLTLGVLLLLGVFYAATDGVLPALISRLVPAETRGSGIAAAQTVVALARFASSVLFGLLWSLQGPSRSLVLFAVVLALVVPVAAWLLRGIDRPEVAA</sequence>
<dbReference type="InterPro" id="IPR011701">
    <property type="entry name" value="MFS"/>
</dbReference>
<gene>
    <name evidence="7" type="ORF">AFR_15920</name>
</gene>
<feature type="transmembrane region" description="Helical" evidence="5">
    <location>
        <begin position="322"/>
        <end position="343"/>
    </location>
</feature>
<dbReference type="SUPFAM" id="SSF103473">
    <property type="entry name" value="MFS general substrate transporter"/>
    <property type="match status" value="1"/>
</dbReference>
<feature type="transmembrane region" description="Helical" evidence="5">
    <location>
        <begin position="234"/>
        <end position="253"/>
    </location>
</feature>
<evidence type="ECO:0000259" key="6">
    <source>
        <dbReference type="PROSITE" id="PS50850"/>
    </source>
</evidence>
<name>U5W0K4_9ACTN</name>
<keyword evidence="8" id="KW-1185">Reference proteome</keyword>
<dbReference type="Gene3D" id="1.20.1250.20">
    <property type="entry name" value="MFS general substrate transporter like domains"/>
    <property type="match status" value="2"/>
</dbReference>
<evidence type="ECO:0000256" key="2">
    <source>
        <dbReference type="ARBA" id="ARBA00022692"/>
    </source>
</evidence>
<comment type="subcellular location">
    <subcellularLocation>
        <location evidence="1">Cell membrane</location>
        <topology evidence="1">Multi-pass membrane protein</topology>
    </subcellularLocation>
</comment>
<evidence type="ECO:0000313" key="7">
    <source>
        <dbReference type="EMBL" id="AGZ41466.1"/>
    </source>
</evidence>
<feature type="transmembrane region" description="Helical" evidence="5">
    <location>
        <begin position="159"/>
        <end position="179"/>
    </location>
</feature>
<dbReference type="EMBL" id="CP006272">
    <property type="protein sequence ID" value="AGZ41466.1"/>
    <property type="molecule type" value="Genomic_DNA"/>
</dbReference>